<proteinExistence type="predicted"/>
<dbReference type="Proteomes" id="UP000231371">
    <property type="component" value="Unassembled WGS sequence"/>
</dbReference>
<dbReference type="Gene3D" id="2.20.28.160">
    <property type="match status" value="1"/>
</dbReference>
<sequence length="52" mass="5715">MTKIVSCPDCQEPVIIPDDNETGEIIECQNCGAELEIICLNPPQVSLIVEEK</sequence>
<accession>A0A2H0KFZ1</accession>
<comment type="caution">
    <text evidence="1">The sequence shown here is derived from an EMBL/GenBank/DDBJ whole genome shotgun (WGS) entry which is preliminary data.</text>
</comment>
<gene>
    <name evidence="1" type="ORF">COV89_01810</name>
</gene>
<dbReference type="Pfam" id="PF21344">
    <property type="entry name" value="Zn_ribbon_LysW"/>
    <property type="match status" value="1"/>
</dbReference>
<name>A0A2H0KFZ1_9BACT</name>
<protein>
    <submittedName>
        <fullName evidence="1">Lysine biosynthesis protein LysW</fullName>
    </submittedName>
</protein>
<evidence type="ECO:0000313" key="1">
    <source>
        <dbReference type="EMBL" id="PIQ70180.1"/>
    </source>
</evidence>
<dbReference type="InterPro" id="IPR005906">
    <property type="entry name" value="LysW"/>
</dbReference>
<organism evidence="1 2">
    <name type="scientific">Candidatus Shapirobacteria bacterium CG11_big_fil_rev_8_21_14_0_20_40_12</name>
    <dbReference type="NCBI Taxonomy" id="1974889"/>
    <lineage>
        <taxon>Bacteria</taxon>
        <taxon>Candidatus Shapironibacteriota</taxon>
    </lineage>
</organism>
<dbReference type="AlphaFoldDB" id="A0A2H0KFZ1"/>
<reference evidence="1 2" key="1">
    <citation type="submission" date="2017-09" db="EMBL/GenBank/DDBJ databases">
        <title>Depth-based differentiation of microbial function through sediment-hosted aquifers and enrichment of novel symbionts in the deep terrestrial subsurface.</title>
        <authorList>
            <person name="Probst A.J."/>
            <person name="Ladd B."/>
            <person name="Jarett J.K."/>
            <person name="Geller-Mcgrath D.E."/>
            <person name="Sieber C.M."/>
            <person name="Emerson J.B."/>
            <person name="Anantharaman K."/>
            <person name="Thomas B.C."/>
            <person name="Malmstrom R."/>
            <person name="Stieglmeier M."/>
            <person name="Klingl A."/>
            <person name="Woyke T."/>
            <person name="Ryan C.M."/>
            <person name="Banfield J.F."/>
        </authorList>
    </citation>
    <scope>NUCLEOTIDE SEQUENCE [LARGE SCALE GENOMIC DNA]</scope>
    <source>
        <strain evidence="1">CG11_big_fil_rev_8_21_14_0_20_40_12</strain>
    </source>
</reference>
<evidence type="ECO:0000313" key="2">
    <source>
        <dbReference type="Proteomes" id="UP000231371"/>
    </source>
</evidence>
<dbReference type="EMBL" id="PCVI01000028">
    <property type="protein sequence ID" value="PIQ70180.1"/>
    <property type="molecule type" value="Genomic_DNA"/>
</dbReference>